<reference evidence="2 3" key="1">
    <citation type="submission" date="2024-08" db="EMBL/GenBank/DDBJ databases">
        <authorList>
            <person name="Lu H."/>
        </authorList>
    </citation>
    <scope>NUCLEOTIDE SEQUENCE [LARGE SCALE GENOMIC DNA]</scope>
    <source>
        <strain evidence="2 3">LKC17W</strain>
    </source>
</reference>
<evidence type="ECO:0000313" key="2">
    <source>
        <dbReference type="EMBL" id="MFG6441181.1"/>
    </source>
</evidence>
<dbReference type="SUPFAM" id="SSF54523">
    <property type="entry name" value="Pili subunits"/>
    <property type="match status" value="1"/>
</dbReference>
<keyword evidence="1" id="KW-0812">Transmembrane</keyword>
<dbReference type="InterPro" id="IPR045584">
    <property type="entry name" value="Pilin-like"/>
</dbReference>
<dbReference type="EMBL" id="JBIGHW010000005">
    <property type="protein sequence ID" value="MFG6441181.1"/>
    <property type="molecule type" value="Genomic_DNA"/>
</dbReference>
<dbReference type="NCBIfam" id="TIGR02532">
    <property type="entry name" value="IV_pilin_GFxxxE"/>
    <property type="match status" value="1"/>
</dbReference>
<keyword evidence="1" id="KW-1133">Transmembrane helix</keyword>
<dbReference type="Gene3D" id="3.30.700.10">
    <property type="entry name" value="Glycoprotein, Type 4 Pilin"/>
    <property type="match status" value="1"/>
</dbReference>
<keyword evidence="3" id="KW-1185">Reference proteome</keyword>
<accession>A0ABW7FIN4</accession>
<proteinExistence type="predicted"/>
<dbReference type="InterPro" id="IPR012902">
    <property type="entry name" value="N_methyl_site"/>
</dbReference>
<dbReference type="PROSITE" id="PS00409">
    <property type="entry name" value="PROKAR_NTER_METHYL"/>
    <property type="match status" value="1"/>
</dbReference>
<keyword evidence="1" id="KW-0472">Membrane</keyword>
<dbReference type="Proteomes" id="UP001606301">
    <property type="component" value="Unassembled WGS sequence"/>
</dbReference>
<sequence length="199" mass="21260">MSRRCSRLLSAGLTLVEMLVGVAIVGVLLAVATPSLTNMMERRRVVATAGEVASFFAQARSESAIQEGYRVHLHMEPVPASVGAFSCLRLSTAANTDVCGCDRPASQLCAVGQGRLLREYVLPHASSVRFAVDETVARWGWSDYLVAFTRGAYPTDVSDIRIVVKGVKSNALLHVEFNNAGRVRTCSPDGSIGGFPACS</sequence>
<comment type="caution">
    <text evidence="2">The sequence shown here is derived from an EMBL/GenBank/DDBJ whole genome shotgun (WGS) entry which is preliminary data.</text>
</comment>
<feature type="transmembrane region" description="Helical" evidence="1">
    <location>
        <begin position="12"/>
        <end position="32"/>
    </location>
</feature>
<gene>
    <name evidence="2" type="ORF">ACG0Z3_10875</name>
</gene>
<evidence type="ECO:0000313" key="3">
    <source>
        <dbReference type="Proteomes" id="UP001606301"/>
    </source>
</evidence>
<organism evidence="2 3">
    <name type="scientific">Pelomonas margarita</name>
    <dbReference type="NCBI Taxonomy" id="3299031"/>
    <lineage>
        <taxon>Bacteria</taxon>
        <taxon>Pseudomonadati</taxon>
        <taxon>Pseudomonadota</taxon>
        <taxon>Betaproteobacteria</taxon>
        <taxon>Burkholderiales</taxon>
        <taxon>Sphaerotilaceae</taxon>
        <taxon>Roseateles</taxon>
    </lineage>
</organism>
<dbReference type="Pfam" id="PF07963">
    <property type="entry name" value="N_methyl"/>
    <property type="match status" value="1"/>
</dbReference>
<dbReference type="RefSeq" id="WP_394397516.1">
    <property type="nucleotide sequence ID" value="NZ_JBIGHW010000005.1"/>
</dbReference>
<name>A0ABW7FIN4_9BURK</name>
<evidence type="ECO:0000256" key="1">
    <source>
        <dbReference type="SAM" id="Phobius"/>
    </source>
</evidence>
<protein>
    <submittedName>
        <fullName evidence="2">Tfp pilus assembly protein FimT/FimU</fullName>
    </submittedName>
</protein>